<name>A0ABN1CX92_SACER</name>
<feature type="compositionally biased region" description="Low complexity" evidence="2">
    <location>
        <begin position="354"/>
        <end position="373"/>
    </location>
</feature>
<evidence type="ECO:0000313" key="4">
    <source>
        <dbReference type="EMBL" id="GAA0528604.1"/>
    </source>
</evidence>
<evidence type="ECO:0000256" key="2">
    <source>
        <dbReference type="SAM" id="MobiDB-lite"/>
    </source>
</evidence>
<protein>
    <recommendedName>
        <fullName evidence="3">PPE domain-containing protein</fullName>
    </recommendedName>
</protein>
<evidence type="ECO:0000313" key="5">
    <source>
        <dbReference type="Proteomes" id="UP001500729"/>
    </source>
</evidence>
<dbReference type="InterPro" id="IPR038332">
    <property type="entry name" value="PPE_sf"/>
</dbReference>
<dbReference type="SUPFAM" id="SSF140459">
    <property type="entry name" value="PE/PPE dimer-like"/>
    <property type="match status" value="1"/>
</dbReference>
<feature type="compositionally biased region" description="Basic and acidic residues" evidence="2">
    <location>
        <begin position="224"/>
        <end position="233"/>
    </location>
</feature>
<dbReference type="Proteomes" id="UP001500729">
    <property type="component" value="Unassembled WGS sequence"/>
</dbReference>
<keyword evidence="5" id="KW-1185">Reference proteome</keyword>
<reference evidence="4 5" key="1">
    <citation type="journal article" date="2019" name="Int. J. Syst. Evol. Microbiol.">
        <title>The Global Catalogue of Microorganisms (GCM) 10K type strain sequencing project: providing services to taxonomists for standard genome sequencing and annotation.</title>
        <authorList>
            <consortium name="The Broad Institute Genomics Platform"/>
            <consortium name="The Broad Institute Genome Sequencing Center for Infectious Disease"/>
            <person name="Wu L."/>
            <person name="Ma J."/>
        </authorList>
    </citation>
    <scope>NUCLEOTIDE SEQUENCE [LARGE SCALE GENOMIC DNA]</scope>
    <source>
        <strain evidence="4 5">JCM 10303</strain>
    </source>
</reference>
<dbReference type="Pfam" id="PF00823">
    <property type="entry name" value="PPE"/>
    <property type="match status" value="1"/>
</dbReference>
<dbReference type="RefSeq" id="WP_009944235.1">
    <property type="nucleotide sequence ID" value="NZ_BAAAGS010000017.1"/>
</dbReference>
<feature type="compositionally biased region" description="Gly residues" evidence="2">
    <location>
        <begin position="296"/>
        <end position="333"/>
    </location>
</feature>
<feature type="region of interest" description="Disordered" evidence="2">
    <location>
        <begin position="282"/>
        <end position="428"/>
    </location>
</feature>
<sequence length="428" mass="43943">MGWGLDYVRDMAEKAWQAGGGAVEGLKRAAASTAEEFDQVVDWAERQMTPDIRAEGLGGHEIYNMFHGGPGTGSMDDAAQGWGGVAENHREAADAINSALARMRTSWQGEAATAAGAGTAPLSRASEHFAEQAGSLRAALQAQSEGFNNAKRHVVYVPPEPPTMSITAPINPFAPIDYAVEATRYFAAQEGNQRALQGYGRLTADLGARLPAFDRERVGDVRADFRDSGRVSTEDAEPGEPPARTQSAWRRANPPGTADDVTGGAGAAAGGAAAGAAFGAAAAGGRSVDRDTGRRGLFGGRFGGKGNGRGAGTGGLSGLRGLGGFRGGRGNPAGGAVVPRQPGAGTGRTGGTGANRSGATGSTRAGGAAASGTVPGRGRQEDDEKRRKRPDYLVETDPEAVFARDEKVAPPVFGDWKRKEGEPGGDED</sequence>
<evidence type="ECO:0000259" key="3">
    <source>
        <dbReference type="Pfam" id="PF00823"/>
    </source>
</evidence>
<dbReference type="Gene3D" id="1.20.1260.20">
    <property type="entry name" value="PPE superfamily"/>
    <property type="match status" value="1"/>
</dbReference>
<feature type="compositionally biased region" description="Gly residues" evidence="2">
    <location>
        <begin position="344"/>
        <end position="353"/>
    </location>
</feature>
<dbReference type="EMBL" id="BAAAGS010000017">
    <property type="protein sequence ID" value="GAA0528604.1"/>
    <property type="molecule type" value="Genomic_DNA"/>
</dbReference>
<accession>A0ABN1CX92</accession>
<proteinExistence type="inferred from homology"/>
<organism evidence="4 5">
    <name type="scientific">Saccharopolyspora erythraea</name>
    <name type="common">Streptomyces erythraeus</name>
    <dbReference type="NCBI Taxonomy" id="1836"/>
    <lineage>
        <taxon>Bacteria</taxon>
        <taxon>Bacillati</taxon>
        <taxon>Actinomycetota</taxon>
        <taxon>Actinomycetes</taxon>
        <taxon>Pseudonocardiales</taxon>
        <taxon>Pseudonocardiaceae</taxon>
        <taxon>Saccharopolyspora</taxon>
    </lineage>
</organism>
<feature type="region of interest" description="Disordered" evidence="2">
    <location>
        <begin position="224"/>
        <end position="269"/>
    </location>
</feature>
<dbReference type="InterPro" id="IPR000030">
    <property type="entry name" value="PPE_dom"/>
</dbReference>
<evidence type="ECO:0000256" key="1">
    <source>
        <dbReference type="ARBA" id="ARBA00010652"/>
    </source>
</evidence>
<gene>
    <name evidence="4" type="ORF">GCM10009533_29840</name>
</gene>
<comment type="caution">
    <text evidence="4">The sequence shown here is derived from an EMBL/GenBank/DDBJ whole genome shotgun (WGS) entry which is preliminary data.</text>
</comment>
<feature type="domain" description="PPE" evidence="3">
    <location>
        <begin position="66"/>
        <end position="155"/>
    </location>
</feature>
<comment type="similarity">
    <text evidence="1">Belongs to the mycobacterial PPE family.</text>
</comment>